<organism evidence="2 3">
    <name type="scientific">Gymnopus androsaceus JB14</name>
    <dbReference type="NCBI Taxonomy" id="1447944"/>
    <lineage>
        <taxon>Eukaryota</taxon>
        <taxon>Fungi</taxon>
        <taxon>Dikarya</taxon>
        <taxon>Basidiomycota</taxon>
        <taxon>Agaricomycotina</taxon>
        <taxon>Agaricomycetes</taxon>
        <taxon>Agaricomycetidae</taxon>
        <taxon>Agaricales</taxon>
        <taxon>Marasmiineae</taxon>
        <taxon>Omphalotaceae</taxon>
        <taxon>Gymnopus</taxon>
    </lineage>
</organism>
<keyword evidence="3" id="KW-1185">Reference proteome</keyword>
<proteinExistence type="predicted"/>
<reference evidence="2" key="1">
    <citation type="journal article" date="2019" name="Environ. Microbiol.">
        <title>Fungal ecological strategies reflected in gene transcription - a case study of two litter decomposers.</title>
        <authorList>
            <person name="Barbi F."/>
            <person name="Kohler A."/>
            <person name="Barry K."/>
            <person name="Baskaran P."/>
            <person name="Daum C."/>
            <person name="Fauchery L."/>
            <person name="Ihrmark K."/>
            <person name="Kuo A."/>
            <person name="LaButti K."/>
            <person name="Lipzen A."/>
            <person name="Morin E."/>
            <person name="Grigoriev I.V."/>
            <person name="Henrissat B."/>
            <person name="Lindahl B."/>
            <person name="Martin F."/>
        </authorList>
    </citation>
    <scope>NUCLEOTIDE SEQUENCE</scope>
    <source>
        <strain evidence="2">JB14</strain>
    </source>
</reference>
<feature type="signal peptide" evidence="1">
    <location>
        <begin position="1"/>
        <end position="19"/>
    </location>
</feature>
<dbReference type="Proteomes" id="UP000799118">
    <property type="component" value="Unassembled WGS sequence"/>
</dbReference>
<evidence type="ECO:0000313" key="3">
    <source>
        <dbReference type="Proteomes" id="UP000799118"/>
    </source>
</evidence>
<sequence length="128" mass="13444">MFFSNTLVALFAAATFAAANPSGLMKRDSNSTTCSFVVTPTPDASLDVLDVDINYAVGHTVGEEYEDHILTDVNTLVANGDGTYDLTSVIAVDGETPAAVGAFVDTWADTTIAGLNAQWFVNSVDCVE</sequence>
<dbReference type="EMBL" id="ML769391">
    <property type="protein sequence ID" value="KAE9408499.1"/>
    <property type="molecule type" value="Genomic_DNA"/>
</dbReference>
<protein>
    <submittedName>
        <fullName evidence="2">Uncharacterized protein</fullName>
    </submittedName>
</protein>
<dbReference type="OrthoDB" id="2960749at2759"/>
<keyword evidence="1" id="KW-0732">Signal</keyword>
<evidence type="ECO:0000313" key="2">
    <source>
        <dbReference type="EMBL" id="KAE9408499.1"/>
    </source>
</evidence>
<name>A0A6A4ID31_9AGAR</name>
<dbReference type="AlphaFoldDB" id="A0A6A4ID31"/>
<feature type="chain" id="PRO_5025336551" evidence="1">
    <location>
        <begin position="20"/>
        <end position="128"/>
    </location>
</feature>
<accession>A0A6A4ID31</accession>
<evidence type="ECO:0000256" key="1">
    <source>
        <dbReference type="SAM" id="SignalP"/>
    </source>
</evidence>
<gene>
    <name evidence="2" type="ORF">BT96DRAFT_808098</name>
</gene>